<dbReference type="PANTHER" id="PTHR34146:SF3">
    <property type="entry name" value="POLYNUCLEOTIDYL TRANSFERASE, RIBONUCLEASE H-LIKE SUPERFAMILY PROTEIN"/>
    <property type="match status" value="1"/>
</dbReference>
<protein>
    <recommendedName>
        <fullName evidence="5">RNase H type-1 domain-containing protein</fullName>
    </recommendedName>
</protein>
<sequence>MNQDTPIWNFTKTGEYTVISGYHLCNQLWNHLSLEEQGNRSLIEEAKKSCSGIWTLNLPPKIKTLWWRILHDGLPVAENLKRRNIKIDSTRLMCGDYPESQYYLLEHIVKVIHDAIRDLNQWDEANSCLNQRNTENERLNEESFQIQQMVPSSARYYCQIDASWKNDMEAAGIGNQLLQGSTSIRATNTPREAEAEALRIAVFQMRALAFGKVHFISDCKTIMDDELAQYNIRATTWKVRNTESISMIQDIVSVAKDNGFTFSFSPRNRLRLVDELAKKARCNNQNYSM</sequence>
<feature type="domain" description="RNase H type-1" evidence="1">
    <location>
        <begin position="174"/>
        <end position="280"/>
    </location>
</feature>
<gene>
    <name evidence="3" type="ORF">Bca52824_020716</name>
</gene>
<dbReference type="PANTHER" id="PTHR34146">
    <property type="entry name" value="POLYNUCLEOTIDYL TRANSFERASE, RIBONUCLEASE H-LIKE SUPERFAMILY PROTEIN-RELATED"/>
    <property type="match status" value="1"/>
</dbReference>
<dbReference type="InterPro" id="IPR002156">
    <property type="entry name" value="RNaseH_domain"/>
</dbReference>
<proteinExistence type="predicted"/>
<name>A0A8X7VTK9_BRACI</name>
<dbReference type="EMBL" id="JAAMPC010000004">
    <property type="protein sequence ID" value="KAG2317594.1"/>
    <property type="molecule type" value="Genomic_DNA"/>
</dbReference>
<comment type="caution">
    <text evidence="3">The sequence shown here is derived from an EMBL/GenBank/DDBJ whole genome shotgun (WGS) entry which is preliminary data.</text>
</comment>
<evidence type="ECO:0000313" key="4">
    <source>
        <dbReference type="Proteomes" id="UP000886595"/>
    </source>
</evidence>
<dbReference type="Proteomes" id="UP000886595">
    <property type="component" value="Unassembled WGS sequence"/>
</dbReference>
<organism evidence="3 4">
    <name type="scientific">Brassica carinata</name>
    <name type="common">Ethiopian mustard</name>
    <name type="synonym">Abyssinian cabbage</name>
    <dbReference type="NCBI Taxonomy" id="52824"/>
    <lineage>
        <taxon>Eukaryota</taxon>
        <taxon>Viridiplantae</taxon>
        <taxon>Streptophyta</taxon>
        <taxon>Embryophyta</taxon>
        <taxon>Tracheophyta</taxon>
        <taxon>Spermatophyta</taxon>
        <taxon>Magnoliopsida</taxon>
        <taxon>eudicotyledons</taxon>
        <taxon>Gunneridae</taxon>
        <taxon>Pentapetalae</taxon>
        <taxon>rosids</taxon>
        <taxon>malvids</taxon>
        <taxon>Brassicales</taxon>
        <taxon>Brassicaceae</taxon>
        <taxon>Brassiceae</taxon>
        <taxon>Brassica</taxon>
    </lineage>
</organism>
<dbReference type="GO" id="GO:0004523">
    <property type="term" value="F:RNA-DNA hybrid ribonuclease activity"/>
    <property type="evidence" value="ECO:0007669"/>
    <property type="project" value="InterPro"/>
</dbReference>
<dbReference type="Pfam" id="PF13966">
    <property type="entry name" value="zf-RVT"/>
    <property type="match status" value="1"/>
</dbReference>
<evidence type="ECO:0000259" key="1">
    <source>
        <dbReference type="Pfam" id="PF13456"/>
    </source>
</evidence>
<dbReference type="Pfam" id="PF13456">
    <property type="entry name" value="RVT_3"/>
    <property type="match status" value="1"/>
</dbReference>
<dbReference type="AlphaFoldDB" id="A0A8X7VTK9"/>
<dbReference type="GO" id="GO:0003676">
    <property type="term" value="F:nucleic acid binding"/>
    <property type="evidence" value="ECO:0007669"/>
    <property type="project" value="InterPro"/>
</dbReference>
<dbReference type="InterPro" id="IPR026960">
    <property type="entry name" value="RVT-Znf"/>
</dbReference>
<dbReference type="OrthoDB" id="1113032at2759"/>
<evidence type="ECO:0000259" key="2">
    <source>
        <dbReference type="Pfam" id="PF13966"/>
    </source>
</evidence>
<evidence type="ECO:0000313" key="3">
    <source>
        <dbReference type="EMBL" id="KAG2317594.1"/>
    </source>
</evidence>
<dbReference type="Gene3D" id="3.30.420.10">
    <property type="entry name" value="Ribonuclease H-like superfamily/Ribonuclease H"/>
    <property type="match status" value="1"/>
</dbReference>
<dbReference type="InterPro" id="IPR036397">
    <property type="entry name" value="RNaseH_sf"/>
</dbReference>
<keyword evidence="4" id="KW-1185">Reference proteome</keyword>
<evidence type="ECO:0008006" key="5">
    <source>
        <dbReference type="Google" id="ProtNLM"/>
    </source>
</evidence>
<reference evidence="3 4" key="1">
    <citation type="submission" date="2020-02" db="EMBL/GenBank/DDBJ databases">
        <authorList>
            <person name="Ma Q."/>
            <person name="Huang Y."/>
            <person name="Song X."/>
            <person name="Pei D."/>
        </authorList>
    </citation>
    <scope>NUCLEOTIDE SEQUENCE [LARGE SCALE GENOMIC DNA]</scope>
    <source>
        <strain evidence="3">Sxm20200214</strain>
        <tissue evidence="3">Leaf</tissue>
    </source>
</reference>
<accession>A0A8X7VTK9</accession>
<feature type="domain" description="Reverse transcriptase zinc-binding" evidence="2">
    <location>
        <begin position="45"/>
        <end position="102"/>
    </location>
</feature>